<proteinExistence type="inferred from homology"/>
<keyword evidence="4" id="KW-0808">Transferase</keyword>
<evidence type="ECO:0000256" key="3">
    <source>
        <dbReference type="PROSITE-ProRule" id="PRU10141"/>
    </source>
</evidence>
<name>A0A8S1KZX1_9CILI</name>
<comment type="caution">
    <text evidence="7">The sequence shown here is derived from an EMBL/GenBank/DDBJ whole genome shotgun (WGS) entry which is preliminary data.</text>
</comment>
<dbReference type="AlphaFoldDB" id="A0A8S1KZX1"/>
<feature type="domain" description="Protein kinase" evidence="6">
    <location>
        <begin position="11"/>
        <end position="274"/>
    </location>
</feature>
<dbReference type="EMBL" id="CAJJDN010000013">
    <property type="protein sequence ID" value="CAD8059395.1"/>
    <property type="molecule type" value="Genomic_DNA"/>
</dbReference>
<dbReference type="GO" id="GO:0004674">
    <property type="term" value="F:protein serine/threonine kinase activity"/>
    <property type="evidence" value="ECO:0007669"/>
    <property type="project" value="UniProtKB-KW"/>
</dbReference>
<dbReference type="InterPro" id="IPR008271">
    <property type="entry name" value="Ser/Thr_kinase_AS"/>
</dbReference>
<reference evidence="7" key="1">
    <citation type="submission" date="2021-01" db="EMBL/GenBank/DDBJ databases">
        <authorList>
            <consortium name="Genoscope - CEA"/>
            <person name="William W."/>
        </authorList>
    </citation>
    <scope>NUCLEOTIDE SEQUENCE</scope>
</reference>
<evidence type="ECO:0000313" key="8">
    <source>
        <dbReference type="Proteomes" id="UP000692954"/>
    </source>
</evidence>
<keyword evidence="2 3" id="KW-0067">ATP-binding</keyword>
<dbReference type="PANTHER" id="PTHR44167:SF24">
    <property type="entry name" value="SERINE_THREONINE-PROTEIN KINASE CHK2"/>
    <property type="match status" value="1"/>
</dbReference>
<evidence type="ECO:0000256" key="4">
    <source>
        <dbReference type="RuleBase" id="RU000304"/>
    </source>
</evidence>
<dbReference type="Proteomes" id="UP000692954">
    <property type="component" value="Unassembled WGS sequence"/>
</dbReference>
<dbReference type="GO" id="GO:0005737">
    <property type="term" value="C:cytoplasm"/>
    <property type="evidence" value="ECO:0007669"/>
    <property type="project" value="TreeGrafter"/>
</dbReference>
<dbReference type="PROSITE" id="PS00108">
    <property type="entry name" value="PROTEIN_KINASE_ST"/>
    <property type="match status" value="1"/>
</dbReference>
<dbReference type="GO" id="GO:0044773">
    <property type="term" value="P:mitotic DNA damage checkpoint signaling"/>
    <property type="evidence" value="ECO:0007669"/>
    <property type="project" value="TreeGrafter"/>
</dbReference>
<evidence type="ECO:0000256" key="5">
    <source>
        <dbReference type="SAM" id="MobiDB-lite"/>
    </source>
</evidence>
<organism evidence="7 8">
    <name type="scientific">Paramecium sonneborni</name>
    <dbReference type="NCBI Taxonomy" id="65129"/>
    <lineage>
        <taxon>Eukaryota</taxon>
        <taxon>Sar</taxon>
        <taxon>Alveolata</taxon>
        <taxon>Ciliophora</taxon>
        <taxon>Intramacronucleata</taxon>
        <taxon>Oligohymenophorea</taxon>
        <taxon>Peniculida</taxon>
        <taxon>Parameciidae</taxon>
        <taxon>Paramecium</taxon>
    </lineage>
</organism>
<evidence type="ECO:0000256" key="1">
    <source>
        <dbReference type="ARBA" id="ARBA00022741"/>
    </source>
</evidence>
<dbReference type="InterPro" id="IPR000719">
    <property type="entry name" value="Prot_kinase_dom"/>
</dbReference>
<accession>A0A8S1KZX1</accession>
<dbReference type="InterPro" id="IPR017441">
    <property type="entry name" value="Protein_kinase_ATP_BS"/>
</dbReference>
<protein>
    <recommendedName>
        <fullName evidence="6">Protein kinase domain-containing protein</fullName>
    </recommendedName>
</protein>
<dbReference type="SMART" id="SM00220">
    <property type="entry name" value="S_TKc"/>
    <property type="match status" value="1"/>
</dbReference>
<dbReference type="OrthoDB" id="7869584at2759"/>
<dbReference type="PROSITE" id="PS00107">
    <property type="entry name" value="PROTEIN_KINASE_ATP"/>
    <property type="match status" value="1"/>
</dbReference>
<dbReference type="GO" id="GO:0005634">
    <property type="term" value="C:nucleus"/>
    <property type="evidence" value="ECO:0007669"/>
    <property type="project" value="TreeGrafter"/>
</dbReference>
<keyword evidence="4" id="KW-0418">Kinase</keyword>
<gene>
    <name evidence="7" type="ORF">PSON_ATCC_30995.1.T0130218</name>
</gene>
<keyword evidence="8" id="KW-1185">Reference proteome</keyword>
<feature type="binding site" evidence="3">
    <location>
        <position position="40"/>
    </location>
    <ligand>
        <name>ATP</name>
        <dbReference type="ChEBI" id="CHEBI:30616"/>
    </ligand>
</feature>
<dbReference type="PANTHER" id="PTHR44167">
    <property type="entry name" value="OVARIAN-SPECIFIC SERINE/THREONINE-PROTEIN KINASE LOK-RELATED"/>
    <property type="match status" value="1"/>
</dbReference>
<keyword evidence="1 3" id="KW-0547">Nucleotide-binding</keyword>
<feature type="compositionally biased region" description="Polar residues" evidence="5">
    <location>
        <begin position="365"/>
        <end position="377"/>
    </location>
</feature>
<evidence type="ECO:0000259" key="6">
    <source>
        <dbReference type="PROSITE" id="PS50011"/>
    </source>
</evidence>
<keyword evidence="4" id="KW-0723">Serine/threonine-protein kinase</keyword>
<evidence type="ECO:0000313" key="7">
    <source>
        <dbReference type="EMBL" id="CAD8059395.1"/>
    </source>
</evidence>
<evidence type="ECO:0000256" key="2">
    <source>
        <dbReference type="ARBA" id="ARBA00022840"/>
    </source>
</evidence>
<comment type="similarity">
    <text evidence="4">Belongs to the protein kinase superfamily.</text>
</comment>
<feature type="region of interest" description="Disordered" evidence="5">
    <location>
        <begin position="361"/>
        <end position="384"/>
    </location>
</feature>
<dbReference type="Pfam" id="PF00069">
    <property type="entry name" value="Pkinase"/>
    <property type="match status" value="1"/>
</dbReference>
<sequence>MNQININGKAYMILQGIGQGSFGTVVKAQDLSNNQIVAIKIQNKINNNELLLINKFLGRNFKNLVNIFDFEIQQNRIFIVMELGLQSLQDKISISKIQLKEVRYLMKQIANGIDELHSLNIAHRDLKPENILIFTKQDQDKTQEIYKICDFGTSKDYTNIQTPYIGTPYYLAPEQLALYNNNQPQEYKESVDIWAFGALMFELFTGSPLFNGSSVQDIYFQIKTLQIEKQLQKLQLEDEYKQLILKMLQRDPQQRISIKEIKNKLSKINNQQIFKIPPSKNIQRAMLFNRQNQQQNYKPIMQEIPTKLSQDKQINYFQNFKKQNQEVNLQQPLFQNNQSIQHQNNLIPKVNINQVPIFQDRRGRTPNQNDRVQQRQVFLSRPPQ</sequence>
<dbReference type="GO" id="GO:0005524">
    <property type="term" value="F:ATP binding"/>
    <property type="evidence" value="ECO:0007669"/>
    <property type="project" value="UniProtKB-UniRule"/>
</dbReference>
<dbReference type="PROSITE" id="PS50011">
    <property type="entry name" value="PROTEIN_KINASE_DOM"/>
    <property type="match status" value="1"/>
</dbReference>